<evidence type="ECO:0000313" key="6">
    <source>
        <dbReference type="Proteomes" id="UP000198406"/>
    </source>
</evidence>
<name>A0A1Z5JMB9_FISSO</name>
<dbReference type="PANTHER" id="PTHR43420:SF47">
    <property type="entry name" value="N-ACETYLTRANSFERASE DOMAIN-CONTAINING PROTEIN"/>
    <property type="match status" value="1"/>
</dbReference>
<dbReference type="SUPFAM" id="SSF55729">
    <property type="entry name" value="Acyl-CoA N-acyltransferases (Nat)"/>
    <property type="match status" value="1"/>
</dbReference>
<dbReference type="InterPro" id="IPR050680">
    <property type="entry name" value="YpeA/RimI_acetyltransf"/>
</dbReference>
<keyword evidence="1" id="KW-0808">Transferase</keyword>
<comment type="caution">
    <text evidence="5">The sequence shown here is derived from an EMBL/GenBank/DDBJ whole genome shotgun (WGS) entry which is preliminary data.</text>
</comment>
<dbReference type="PROSITE" id="PS51186">
    <property type="entry name" value="GNAT"/>
    <property type="match status" value="1"/>
</dbReference>
<evidence type="ECO:0000313" key="5">
    <source>
        <dbReference type="EMBL" id="GAX15134.1"/>
    </source>
</evidence>
<feature type="domain" description="N-acetyltransferase" evidence="4">
    <location>
        <begin position="231"/>
        <end position="310"/>
    </location>
</feature>
<dbReference type="EMBL" id="BDSP01000087">
    <property type="protein sequence ID" value="GAX15134.1"/>
    <property type="molecule type" value="Genomic_DNA"/>
</dbReference>
<dbReference type="Pfam" id="PF00583">
    <property type="entry name" value="Acetyltransf_1"/>
    <property type="match status" value="1"/>
</dbReference>
<dbReference type="InterPro" id="IPR000182">
    <property type="entry name" value="GNAT_dom"/>
</dbReference>
<dbReference type="PANTHER" id="PTHR43420">
    <property type="entry name" value="ACETYLTRANSFERASE"/>
    <property type="match status" value="1"/>
</dbReference>
<keyword evidence="3" id="KW-0732">Signal</keyword>
<feature type="chain" id="PRO_5013097289" description="N-acetyltransferase domain-containing protein" evidence="3">
    <location>
        <begin position="27"/>
        <end position="313"/>
    </location>
</feature>
<dbReference type="GO" id="GO:0016747">
    <property type="term" value="F:acyltransferase activity, transferring groups other than amino-acyl groups"/>
    <property type="evidence" value="ECO:0007669"/>
    <property type="project" value="InterPro"/>
</dbReference>
<evidence type="ECO:0000259" key="4">
    <source>
        <dbReference type="PROSITE" id="PS51186"/>
    </source>
</evidence>
<feature type="signal peptide" evidence="3">
    <location>
        <begin position="1"/>
        <end position="26"/>
    </location>
</feature>
<dbReference type="AlphaFoldDB" id="A0A1Z5JMB9"/>
<dbReference type="OrthoDB" id="38408at2759"/>
<protein>
    <recommendedName>
        <fullName evidence="4">N-acetyltransferase domain-containing protein</fullName>
    </recommendedName>
</protein>
<evidence type="ECO:0000256" key="2">
    <source>
        <dbReference type="ARBA" id="ARBA00023315"/>
    </source>
</evidence>
<reference evidence="5 6" key="1">
    <citation type="journal article" date="2015" name="Plant Cell">
        <title>Oil accumulation by the oleaginous diatom Fistulifera solaris as revealed by the genome and transcriptome.</title>
        <authorList>
            <person name="Tanaka T."/>
            <person name="Maeda Y."/>
            <person name="Veluchamy A."/>
            <person name="Tanaka M."/>
            <person name="Abida H."/>
            <person name="Marechal E."/>
            <person name="Bowler C."/>
            <person name="Muto M."/>
            <person name="Sunaga Y."/>
            <person name="Tanaka M."/>
            <person name="Yoshino T."/>
            <person name="Taniguchi T."/>
            <person name="Fukuda Y."/>
            <person name="Nemoto M."/>
            <person name="Matsumoto M."/>
            <person name="Wong P.S."/>
            <person name="Aburatani S."/>
            <person name="Fujibuchi W."/>
        </authorList>
    </citation>
    <scope>NUCLEOTIDE SEQUENCE [LARGE SCALE GENOMIC DNA]</scope>
    <source>
        <strain evidence="5 6">JPCC DA0580</strain>
    </source>
</reference>
<dbReference type="InterPro" id="IPR016181">
    <property type="entry name" value="Acyl_CoA_acyltransferase"/>
</dbReference>
<dbReference type="CDD" id="cd04301">
    <property type="entry name" value="NAT_SF"/>
    <property type="match status" value="1"/>
</dbReference>
<evidence type="ECO:0000256" key="1">
    <source>
        <dbReference type="ARBA" id="ARBA00022679"/>
    </source>
</evidence>
<dbReference type="Proteomes" id="UP000198406">
    <property type="component" value="Unassembled WGS sequence"/>
</dbReference>
<accession>A0A1Z5JMB9</accession>
<dbReference type="InParanoid" id="A0A1Z5JMB9"/>
<keyword evidence="6" id="KW-1185">Reference proteome</keyword>
<gene>
    <name evidence="5" type="ORF">FisN_12Lh164</name>
</gene>
<dbReference type="Gene3D" id="3.40.630.30">
    <property type="match status" value="1"/>
</dbReference>
<organism evidence="5 6">
    <name type="scientific">Fistulifera solaris</name>
    <name type="common">Oleaginous diatom</name>
    <dbReference type="NCBI Taxonomy" id="1519565"/>
    <lineage>
        <taxon>Eukaryota</taxon>
        <taxon>Sar</taxon>
        <taxon>Stramenopiles</taxon>
        <taxon>Ochrophyta</taxon>
        <taxon>Bacillariophyta</taxon>
        <taxon>Bacillariophyceae</taxon>
        <taxon>Bacillariophycidae</taxon>
        <taxon>Naviculales</taxon>
        <taxon>Naviculaceae</taxon>
        <taxon>Fistulifera</taxon>
    </lineage>
</organism>
<evidence type="ECO:0000256" key="3">
    <source>
        <dbReference type="SAM" id="SignalP"/>
    </source>
</evidence>
<sequence length="313" mass="35203">MIKSDFKRRRFSLLLSLVLLVQSTRGFSASLARNNNRLRRPTLHLIPLRTLYPKDESTINEQSCLNANFQLKSDPSFELCVVEEDDLPDTARFVVESFGSEAIRLSSDMTSFEQFILQPTVELLNGYSGIVAFAEVLAGLRSRVRGRLTQTMGIQGPHPAEEGAAGMALVLVLARPVPNDTKKMNWRIDIIGSVELRLQPCDAKIPFTLPWLDRIERRLWNKQTAVQQQPYLSNLCVAEAYRGQSIGRALVQCVEDIAGTVWGYSKIYLHVDVDNTAAYQLYTSAGYKDVGQRWNPFWAGSAAEIGYFVKDLP</sequence>
<proteinExistence type="predicted"/>
<keyword evidence="2" id="KW-0012">Acyltransferase</keyword>